<dbReference type="EMBL" id="KP975077">
    <property type="protein sequence ID" value="AKJ19437.1"/>
    <property type="molecule type" value="Genomic_DNA"/>
</dbReference>
<sequence length="37" mass="4072">MYSIFTCFSDIDPTKKTDGCDTELVELTSGTLTILVI</sequence>
<geneLocation type="plasmid" evidence="1">
    <name>pMRVIM0813</name>
</geneLocation>
<reference evidence="1" key="1">
    <citation type="submission" date="2015-03" db="EMBL/GenBank/DDBJ databases">
        <title>Allelic Variants of blaVIM Reside on Diverse Mobile Genetic Elements in Gram-negative Clinical Isolates from the USA.</title>
        <authorList>
            <person name="McGann P."/>
            <person name="Snesrud E."/>
            <person name="Ong A.C."/>
            <person name="Clifford R."/>
            <person name="Kwak Y.I."/>
            <person name="Steele E.D."/>
            <person name="Rabinowitz R."/>
            <person name="Waterman P.E."/>
            <person name="Lesho E."/>
        </authorList>
    </citation>
    <scope>NUCLEOTIDE SEQUENCE</scope>
    <source>
        <strain evidence="1">MRSN17626</strain>
        <plasmid evidence="1">pMRVIM0813</plasmid>
    </source>
</reference>
<organism evidence="1">
    <name type="scientific">Enterobacter cloacae</name>
    <dbReference type="NCBI Taxonomy" id="550"/>
    <lineage>
        <taxon>Bacteria</taxon>
        <taxon>Pseudomonadati</taxon>
        <taxon>Pseudomonadota</taxon>
        <taxon>Gammaproteobacteria</taxon>
        <taxon>Enterobacterales</taxon>
        <taxon>Enterobacteriaceae</taxon>
        <taxon>Enterobacter</taxon>
        <taxon>Enterobacter cloacae complex</taxon>
    </lineage>
</organism>
<name>A0A0G3B3M7_ENTCL</name>
<proteinExistence type="predicted"/>
<protein>
    <submittedName>
        <fullName evidence="1">Uncharacterized protein</fullName>
    </submittedName>
</protein>
<dbReference type="AlphaFoldDB" id="A0A0G3B3M7"/>
<accession>A0A0G3B3M7</accession>
<evidence type="ECO:0000313" key="1">
    <source>
        <dbReference type="EMBL" id="AKJ19437.1"/>
    </source>
</evidence>
<keyword evidence="1" id="KW-0614">Plasmid</keyword>